<organism evidence="1 2">
    <name type="scientific">Shewanella xiamenensis</name>
    <dbReference type="NCBI Taxonomy" id="332186"/>
    <lineage>
        <taxon>Bacteria</taxon>
        <taxon>Pseudomonadati</taxon>
        <taxon>Pseudomonadota</taxon>
        <taxon>Gammaproteobacteria</taxon>
        <taxon>Alteromonadales</taxon>
        <taxon>Shewanellaceae</taxon>
        <taxon>Shewanella</taxon>
    </lineage>
</organism>
<comment type="caution">
    <text evidence="1">The sequence shown here is derived from an EMBL/GenBank/DDBJ whole genome shotgun (WGS) entry which is preliminary data.</text>
</comment>
<sequence length="161" mass="18574">MSFRSLQEKRWAKFFDLIGVNYIHNPPHVKVNEDFCYSPSFYLLNVGTSFIPSSESEFGVYFDVVTEDDYMNLGFAAKFPQTMLTGNLLPVSSNENVDSLSQEQLIDGRYSFMKLFDGVVVAESFYHTMKQESWNESTQSFDNDRMMIPFYEAEEANNLVA</sequence>
<name>A0AAE4Q1N7_9GAMM</name>
<protein>
    <submittedName>
        <fullName evidence="1">Uncharacterized protein</fullName>
    </submittedName>
</protein>
<accession>A0AAE4Q1N7</accession>
<evidence type="ECO:0000313" key="1">
    <source>
        <dbReference type="EMBL" id="MDV5390752.1"/>
    </source>
</evidence>
<dbReference type="Proteomes" id="UP001187859">
    <property type="component" value="Unassembled WGS sequence"/>
</dbReference>
<gene>
    <name evidence="1" type="ORF">QM089_10900</name>
</gene>
<dbReference type="AlphaFoldDB" id="A0AAE4Q1N7"/>
<dbReference type="EMBL" id="JASGOQ010000001">
    <property type="protein sequence ID" value="MDV5390752.1"/>
    <property type="molecule type" value="Genomic_DNA"/>
</dbReference>
<proteinExistence type="predicted"/>
<evidence type="ECO:0000313" key="2">
    <source>
        <dbReference type="Proteomes" id="UP001187859"/>
    </source>
</evidence>
<dbReference type="RefSeq" id="WP_317519825.1">
    <property type="nucleotide sequence ID" value="NZ_JASGOQ010000001.1"/>
</dbReference>
<reference evidence="1" key="1">
    <citation type="submission" date="2023-05" db="EMBL/GenBank/DDBJ databases">
        <title>Colonisation of extended spectrum b-lactamase- and carbapenemase-producing bacteria on hospital surfaces from low- and middle-income countries.</title>
        <authorList>
            <person name="Nieto-Rosado M."/>
            <person name="Sands K."/>
            <person name="Iregbu K."/>
            <person name="Zahra R."/>
            <person name="Mazarati J.B."/>
            <person name="Mehtar S."/>
            <person name="Barnards-Group B."/>
            <person name="Walsh T.R."/>
        </authorList>
    </citation>
    <scope>NUCLEOTIDE SEQUENCE</scope>
    <source>
        <strain evidence="1">PP-E493</strain>
    </source>
</reference>